<feature type="transmembrane region" description="Helical" evidence="2">
    <location>
        <begin position="197"/>
        <end position="215"/>
    </location>
</feature>
<keyword evidence="2" id="KW-1133">Transmembrane helix</keyword>
<dbReference type="EMBL" id="LR593886">
    <property type="protein sequence ID" value="VTR92131.1"/>
    <property type="molecule type" value="Genomic_DNA"/>
</dbReference>
<feature type="compositionally biased region" description="Pro residues" evidence="1">
    <location>
        <begin position="125"/>
        <end position="137"/>
    </location>
</feature>
<evidence type="ECO:0000256" key="1">
    <source>
        <dbReference type="SAM" id="MobiDB-lite"/>
    </source>
</evidence>
<dbReference type="AlphaFoldDB" id="A0A6P2CT75"/>
<keyword evidence="2" id="KW-0472">Membrane</keyword>
<gene>
    <name evidence="3" type="ORF">SOIL9_55830</name>
</gene>
<evidence type="ECO:0000313" key="4">
    <source>
        <dbReference type="Proteomes" id="UP000464178"/>
    </source>
</evidence>
<feature type="transmembrane region" description="Helical" evidence="2">
    <location>
        <begin position="227"/>
        <end position="252"/>
    </location>
</feature>
<accession>A0A6P2CT75</accession>
<sequence>MSLTVLCPGCGVQLSFSDDQPAGQSQCPKCSFPFTVPSLAPPEPAAAEAPKLRFACPTCRKVYKSNGGDAGKKMVCKQCGAKVIIPEAPQQAAVPGIPLPSDGEVEPEEEPVPVSTFNWSNQEPPGAPRRQPPPKPPALDFDDEEPEDDHFYRPRRRQKPGKLTAIGGMLIGGGTWAIGANVLSFLIFPLWCFWPGFYFAIVWGILAIIRGASMLSAGWRGGEPRTLVVLQIVQIVNLDVVNLVLGIVNWAFLNDREVRSAFRRRWE</sequence>
<feature type="transmembrane region" description="Helical" evidence="2">
    <location>
        <begin position="163"/>
        <end position="191"/>
    </location>
</feature>
<evidence type="ECO:0000313" key="3">
    <source>
        <dbReference type="EMBL" id="VTR92131.1"/>
    </source>
</evidence>
<reference evidence="3 4" key="1">
    <citation type="submission" date="2019-05" db="EMBL/GenBank/DDBJ databases">
        <authorList>
            <consortium name="Science for Life Laboratories"/>
        </authorList>
    </citation>
    <scope>NUCLEOTIDE SEQUENCE [LARGE SCALE GENOMIC DNA]</scope>
    <source>
        <strain evidence="3">Soil9</strain>
    </source>
</reference>
<dbReference type="Proteomes" id="UP000464178">
    <property type="component" value="Chromosome"/>
</dbReference>
<name>A0A6P2CT75_9BACT</name>
<protein>
    <submittedName>
        <fullName evidence="3">Uncharacterized protein</fullName>
    </submittedName>
</protein>
<dbReference type="KEGG" id="gms:SOIL9_55830"/>
<organism evidence="3 4">
    <name type="scientific">Gemmata massiliana</name>
    <dbReference type="NCBI Taxonomy" id="1210884"/>
    <lineage>
        <taxon>Bacteria</taxon>
        <taxon>Pseudomonadati</taxon>
        <taxon>Planctomycetota</taxon>
        <taxon>Planctomycetia</taxon>
        <taxon>Gemmatales</taxon>
        <taxon>Gemmataceae</taxon>
        <taxon>Gemmata</taxon>
    </lineage>
</organism>
<evidence type="ECO:0000256" key="2">
    <source>
        <dbReference type="SAM" id="Phobius"/>
    </source>
</evidence>
<keyword evidence="2" id="KW-0812">Transmembrane</keyword>
<proteinExistence type="predicted"/>
<feature type="region of interest" description="Disordered" evidence="1">
    <location>
        <begin position="93"/>
        <end position="156"/>
    </location>
</feature>
<dbReference type="RefSeq" id="WP_162667039.1">
    <property type="nucleotide sequence ID" value="NZ_LR593886.1"/>
</dbReference>
<keyword evidence="4" id="KW-1185">Reference proteome</keyword>